<evidence type="ECO:0000256" key="5">
    <source>
        <dbReference type="ARBA" id="ARBA00022989"/>
    </source>
</evidence>
<dbReference type="GO" id="GO:0051607">
    <property type="term" value="P:defense response to virus"/>
    <property type="evidence" value="ECO:0007669"/>
    <property type="project" value="UniProtKB-KW"/>
</dbReference>
<evidence type="ECO:0000256" key="7">
    <source>
        <dbReference type="ARBA" id="ARBA00023136"/>
    </source>
</evidence>
<gene>
    <name evidence="10" type="ORF">H7F21_08125</name>
</gene>
<evidence type="ECO:0000313" key="11">
    <source>
        <dbReference type="Proteomes" id="UP000533900"/>
    </source>
</evidence>
<evidence type="ECO:0000256" key="8">
    <source>
        <dbReference type="SAM" id="Phobius"/>
    </source>
</evidence>
<evidence type="ECO:0000259" key="9">
    <source>
        <dbReference type="Pfam" id="PF18967"/>
    </source>
</evidence>
<evidence type="ECO:0000256" key="6">
    <source>
        <dbReference type="ARBA" id="ARBA00023118"/>
    </source>
</evidence>
<dbReference type="InterPro" id="IPR043760">
    <property type="entry name" value="PycTM_dom"/>
</dbReference>
<reference evidence="10" key="1">
    <citation type="submission" date="2020-08" db="EMBL/GenBank/DDBJ databases">
        <title>Winogradskyella ouciana sp. nov., isolated from the hadal seawater of the Mariana Trench.</title>
        <authorList>
            <person name="He X."/>
        </authorList>
    </citation>
    <scope>NUCLEOTIDE SEQUENCE [LARGE SCALE GENOMIC DNA]</scope>
    <source>
        <strain evidence="10">KCTC 52348</strain>
    </source>
</reference>
<dbReference type="Proteomes" id="UP000533900">
    <property type="component" value="Unassembled WGS sequence"/>
</dbReference>
<keyword evidence="2" id="KW-1003">Cell membrane</keyword>
<feature type="transmembrane region" description="Helical" evidence="8">
    <location>
        <begin position="56"/>
        <end position="79"/>
    </location>
</feature>
<evidence type="ECO:0000256" key="3">
    <source>
        <dbReference type="ARBA" id="ARBA00022692"/>
    </source>
</evidence>
<sequence>MRQDPNNYWEQLERLEKLIRASELKAGVVFSFHSLILGLFVDRIEGFKDIFMDSPVLLVLLLLWFLAVTISIFFCFRCFKPSMQLNYDKNVFFFKDAAHKFGKTEDYISELIKICGSEENLYKALAEQIHAESVIIDGKFNSVKRSITFFAISFLFIIITALYWVVSS</sequence>
<evidence type="ECO:0000256" key="2">
    <source>
        <dbReference type="ARBA" id="ARBA00022475"/>
    </source>
</evidence>
<feature type="transmembrane region" description="Helical" evidence="8">
    <location>
        <begin position="24"/>
        <end position="44"/>
    </location>
</feature>
<keyword evidence="5 8" id="KW-1133">Transmembrane helix</keyword>
<dbReference type="RefSeq" id="WP_185788774.1">
    <property type="nucleotide sequence ID" value="NZ_CANMIT010000002.1"/>
</dbReference>
<evidence type="ECO:0000256" key="4">
    <source>
        <dbReference type="ARBA" id="ARBA00022741"/>
    </source>
</evidence>
<protein>
    <recommendedName>
        <fullName evidence="9">Pycsar effector protein domain-containing protein</fullName>
    </recommendedName>
</protein>
<dbReference type="EMBL" id="JACLCP010000002">
    <property type="protein sequence ID" value="MBC2845055.1"/>
    <property type="molecule type" value="Genomic_DNA"/>
</dbReference>
<comment type="caution">
    <text evidence="10">The sequence shown here is derived from an EMBL/GenBank/DDBJ whole genome shotgun (WGS) entry which is preliminary data.</text>
</comment>
<feature type="domain" description="Pycsar effector protein" evidence="9">
    <location>
        <begin position="8"/>
        <end position="163"/>
    </location>
</feature>
<feature type="transmembrane region" description="Helical" evidence="8">
    <location>
        <begin position="147"/>
        <end position="166"/>
    </location>
</feature>
<organism evidence="10 11">
    <name type="scientific">Winogradskyella flava</name>
    <dbReference type="NCBI Taxonomy" id="1884876"/>
    <lineage>
        <taxon>Bacteria</taxon>
        <taxon>Pseudomonadati</taxon>
        <taxon>Bacteroidota</taxon>
        <taxon>Flavobacteriia</taxon>
        <taxon>Flavobacteriales</taxon>
        <taxon>Flavobacteriaceae</taxon>
        <taxon>Winogradskyella</taxon>
    </lineage>
</organism>
<dbReference type="GO" id="GO:0000166">
    <property type="term" value="F:nucleotide binding"/>
    <property type="evidence" value="ECO:0007669"/>
    <property type="project" value="UniProtKB-KW"/>
</dbReference>
<keyword evidence="4" id="KW-0547">Nucleotide-binding</keyword>
<evidence type="ECO:0000313" key="10">
    <source>
        <dbReference type="EMBL" id="MBC2845055.1"/>
    </source>
</evidence>
<name>A0A842IQQ8_9FLAO</name>
<dbReference type="GO" id="GO:0005886">
    <property type="term" value="C:plasma membrane"/>
    <property type="evidence" value="ECO:0007669"/>
    <property type="project" value="UniProtKB-SubCell"/>
</dbReference>
<dbReference type="AlphaFoldDB" id="A0A842IQQ8"/>
<evidence type="ECO:0000256" key="1">
    <source>
        <dbReference type="ARBA" id="ARBA00004236"/>
    </source>
</evidence>
<comment type="subcellular location">
    <subcellularLocation>
        <location evidence="1">Cell membrane</location>
    </subcellularLocation>
</comment>
<accession>A0A842IQQ8</accession>
<keyword evidence="6" id="KW-0051">Antiviral defense</keyword>
<keyword evidence="11" id="KW-1185">Reference proteome</keyword>
<keyword evidence="3 8" id="KW-0812">Transmembrane</keyword>
<keyword evidence="7 8" id="KW-0472">Membrane</keyword>
<dbReference type="Pfam" id="PF18967">
    <property type="entry name" value="PycTM"/>
    <property type="match status" value="1"/>
</dbReference>
<proteinExistence type="predicted"/>